<dbReference type="KEGG" id="vg:13827691"/>
<name>J9QRX0_9CAUD</name>
<dbReference type="Pfam" id="PF07852">
    <property type="entry name" value="DUF1642"/>
    <property type="match status" value="1"/>
</dbReference>
<proteinExistence type="predicted"/>
<organism evidence="1 2">
    <name type="scientific">Listeria phage P70</name>
    <dbReference type="NCBI Taxonomy" id="1225800"/>
    <lineage>
        <taxon>Viruses</taxon>
        <taxon>Duplodnaviria</taxon>
        <taxon>Heunggongvirae</taxon>
        <taxon>Uroviricota</taxon>
        <taxon>Caudoviricetes</taxon>
        <taxon>Homburgvirus</taxon>
        <taxon>Homburgvirus P70</taxon>
    </lineage>
</organism>
<dbReference type="RefSeq" id="YP_006905951.1">
    <property type="nucleotide sequence ID" value="NC_018831.1"/>
</dbReference>
<evidence type="ECO:0000313" key="2">
    <source>
        <dbReference type="Proteomes" id="UP000006275"/>
    </source>
</evidence>
<dbReference type="EMBL" id="JX442241">
    <property type="protein sequence ID" value="AFQ96275.1"/>
    <property type="molecule type" value="Genomic_DNA"/>
</dbReference>
<accession>J9QRX0</accession>
<evidence type="ECO:0008006" key="3">
    <source>
        <dbReference type="Google" id="ProtNLM"/>
    </source>
</evidence>
<protein>
    <recommendedName>
        <fullName evidence="3">DUF1642 domain-containing protein</fullName>
    </recommendedName>
</protein>
<reference evidence="1 2" key="1">
    <citation type="journal article" date="2012" name="J. Virol.">
        <title>Bacteriophage P70: Unique morphology and unrelatedness to other Listeria bacteriophages.</title>
        <authorList>
            <person name="Schmuki M.M."/>
            <person name="Erne D."/>
            <person name="Loessner M.J."/>
            <person name="Klumpp J."/>
        </authorList>
    </citation>
    <scope>NUCLEOTIDE SEQUENCE [LARGE SCALE GENOMIC DNA]</scope>
</reference>
<dbReference type="OrthoDB" id="21782at10239"/>
<dbReference type="InterPro" id="IPR012865">
    <property type="entry name" value="DUF1642"/>
</dbReference>
<keyword evidence="2" id="KW-1185">Reference proteome</keyword>
<dbReference type="Proteomes" id="UP000006275">
    <property type="component" value="Segment"/>
</dbReference>
<evidence type="ECO:0000313" key="1">
    <source>
        <dbReference type="EMBL" id="AFQ96275.1"/>
    </source>
</evidence>
<sequence length="128" mass="15059">MKHKVGDRVELIWYEVIREVIIVEELPKGEYVVEFVHDGERETIHEAGIMETGTITKLASEELVKLPTYMEDWLEFGDRQGYDLVDLFNYYNSNMSKEVEGWILNSETNQYKLAMAWLCGYVVEEEEL</sequence>
<dbReference type="GeneID" id="13827691"/>
<gene>
    <name evidence="1" type="ORF">P70_0086</name>
</gene>